<proteinExistence type="predicted"/>
<gene>
    <name evidence="2" type="ORF">E9531_03975</name>
</gene>
<name>A0A4S8FFA9_9BURK</name>
<protein>
    <submittedName>
        <fullName evidence="2">Phytanoyl-CoA dioxygenase family protein</fullName>
    </submittedName>
</protein>
<keyword evidence="3" id="KW-1185">Reference proteome</keyword>
<dbReference type="Pfam" id="PF05721">
    <property type="entry name" value="PhyH"/>
    <property type="match status" value="1"/>
</dbReference>
<dbReference type="Gene3D" id="2.60.120.620">
    <property type="entry name" value="q2cbj1_9rhob like domain"/>
    <property type="match status" value="1"/>
</dbReference>
<dbReference type="PANTHER" id="PTHR20883">
    <property type="entry name" value="PHYTANOYL-COA DIOXYGENASE DOMAIN CONTAINING 1"/>
    <property type="match status" value="1"/>
</dbReference>
<dbReference type="RefSeq" id="WP_136572448.1">
    <property type="nucleotide sequence ID" value="NZ_STFG01000002.1"/>
</dbReference>
<dbReference type="Proteomes" id="UP000308917">
    <property type="component" value="Unassembled WGS sequence"/>
</dbReference>
<sequence length="232" mass="25778">MTSMSHAANGFQTNGYHIQEAVLCGKAIAALQPDLANTPTEGAGTRNLLQEVWCQQLAQDLMSSPEMAALMPQGYMAIQCTYFEKSPERNWLVALHQDLSIPIRKWVKHPQLHSWSRKENSLFLQPPRSILEQLIAVRIHIDTCGLNDGPLKVVPGTHLQGILTEEQAIALRTRTGEVVCVTNPGDALVMKPLLLHASSKAKGHSRRRVLHFLYGPSQLPWGLEWPLVSSLL</sequence>
<dbReference type="GO" id="GO:0016706">
    <property type="term" value="F:2-oxoglutarate-dependent dioxygenase activity"/>
    <property type="evidence" value="ECO:0007669"/>
    <property type="project" value="UniProtKB-ARBA"/>
</dbReference>
<dbReference type="OrthoDB" id="9791262at2"/>
<dbReference type="InterPro" id="IPR008775">
    <property type="entry name" value="Phytyl_CoA_dOase-like"/>
</dbReference>
<accession>A0A4S8FFA9</accession>
<keyword evidence="2" id="KW-0560">Oxidoreductase</keyword>
<evidence type="ECO:0000313" key="2">
    <source>
        <dbReference type="EMBL" id="THU04552.1"/>
    </source>
</evidence>
<reference evidence="2 3" key="1">
    <citation type="journal article" date="2015" name="Antonie Van Leeuwenhoek">
        <title>Lampropedia puyangensis sp. nov., isolated from symptomatic bark of Populus ? euramericana canker and emended description of Lampropedia hyalina (Ehrenberg 1832) Lee et al. 2004.</title>
        <authorList>
            <person name="Li Y."/>
            <person name="Wang T."/>
            <person name="Piao C.G."/>
            <person name="Wang L.F."/>
            <person name="Tian G.Z."/>
            <person name="Zhu T.H."/>
            <person name="Guo M.W."/>
        </authorList>
    </citation>
    <scope>NUCLEOTIDE SEQUENCE [LARGE SCALE GENOMIC DNA]</scope>
    <source>
        <strain evidence="2 3">2-bin</strain>
    </source>
</reference>
<evidence type="ECO:0000313" key="3">
    <source>
        <dbReference type="Proteomes" id="UP000308917"/>
    </source>
</evidence>
<comment type="caution">
    <text evidence="2">The sequence shown here is derived from an EMBL/GenBank/DDBJ whole genome shotgun (WGS) entry which is preliminary data.</text>
</comment>
<dbReference type="PANTHER" id="PTHR20883:SF48">
    <property type="entry name" value="ECTOINE DIOXYGENASE"/>
    <property type="match status" value="1"/>
</dbReference>
<organism evidence="2 3">
    <name type="scientific">Lampropedia puyangensis</name>
    <dbReference type="NCBI Taxonomy" id="1330072"/>
    <lineage>
        <taxon>Bacteria</taxon>
        <taxon>Pseudomonadati</taxon>
        <taxon>Pseudomonadota</taxon>
        <taxon>Betaproteobacteria</taxon>
        <taxon>Burkholderiales</taxon>
        <taxon>Comamonadaceae</taxon>
        <taxon>Lampropedia</taxon>
    </lineage>
</organism>
<dbReference type="GO" id="GO:0005506">
    <property type="term" value="F:iron ion binding"/>
    <property type="evidence" value="ECO:0007669"/>
    <property type="project" value="UniProtKB-ARBA"/>
</dbReference>
<keyword evidence="2" id="KW-0223">Dioxygenase</keyword>
<dbReference type="SUPFAM" id="SSF51197">
    <property type="entry name" value="Clavaminate synthase-like"/>
    <property type="match status" value="1"/>
</dbReference>
<comment type="cofactor">
    <cofactor evidence="1">
        <name>Fe(2+)</name>
        <dbReference type="ChEBI" id="CHEBI:29033"/>
    </cofactor>
</comment>
<dbReference type="EMBL" id="STFG01000002">
    <property type="protein sequence ID" value="THU04552.1"/>
    <property type="molecule type" value="Genomic_DNA"/>
</dbReference>
<dbReference type="AlphaFoldDB" id="A0A4S8FFA9"/>
<evidence type="ECO:0000256" key="1">
    <source>
        <dbReference type="ARBA" id="ARBA00001954"/>
    </source>
</evidence>